<evidence type="ECO:0008006" key="4">
    <source>
        <dbReference type="Google" id="ProtNLM"/>
    </source>
</evidence>
<dbReference type="InterPro" id="IPR023099">
    <property type="entry name" value="Glyco_hydro_46_N"/>
</dbReference>
<evidence type="ECO:0000313" key="3">
    <source>
        <dbReference type="Proteomes" id="UP000659223"/>
    </source>
</evidence>
<dbReference type="Pfam" id="PF01374">
    <property type="entry name" value="Glyco_hydro_46"/>
    <property type="match status" value="1"/>
</dbReference>
<reference evidence="3" key="1">
    <citation type="journal article" date="2019" name="Int. J. Syst. Evol. Microbiol.">
        <title>The Global Catalogue of Microorganisms (GCM) 10K type strain sequencing project: providing services to taxonomists for standard genome sequencing and annotation.</title>
        <authorList>
            <consortium name="The Broad Institute Genomics Platform"/>
            <consortium name="The Broad Institute Genome Sequencing Center for Infectious Disease"/>
            <person name="Wu L."/>
            <person name="Ma J."/>
        </authorList>
    </citation>
    <scope>NUCLEOTIDE SEQUENCE [LARGE SCALE GENOMIC DNA]</scope>
    <source>
        <strain evidence="3">JCM 4586</strain>
    </source>
</reference>
<dbReference type="EMBL" id="BMUT01000003">
    <property type="protein sequence ID" value="GGX73354.1"/>
    <property type="molecule type" value="Genomic_DNA"/>
</dbReference>
<sequence length="320" mass="33775">MRVGATDVGGRLPDTAGADAMVAGAGAHIRHSVCMRNTLASVRLLPLGTAALALLAGCSPTSDGTSTAPPPTATSPAETGGLAPAQRRRADQLVSIFENGTPEIQYGYVENLGDGRGVTAGRAGFTTGDGDALEVIRAYTAKHPGNPLARFIPALERSAADEGNDADALPEAEYIAAWKQAARDPDFRSVQDAQVDARYFSPAQRLADQLGLRSALARAELYDASVQHGNNSDPDGLPALVHRTSDRVGSPAQAGERAWLNAFFTTRLDDLRHPSNKDTQQEWATSVDRVECLRRIAATGNDNLKGPLTVTAFGTTYTLQ</sequence>
<gene>
    <name evidence="2" type="ORF">GCM10010324_18250</name>
</gene>
<feature type="region of interest" description="Disordered" evidence="1">
    <location>
        <begin position="60"/>
        <end position="85"/>
    </location>
</feature>
<evidence type="ECO:0000256" key="1">
    <source>
        <dbReference type="SAM" id="MobiDB-lite"/>
    </source>
</evidence>
<dbReference type="Gene3D" id="1.20.141.10">
    <property type="entry name" value="Chitosanase, subunit A, domain 1"/>
    <property type="match status" value="1"/>
</dbReference>
<dbReference type="Gene3D" id="3.30.386.10">
    <property type="entry name" value="Chitosanase, subunit A, domain 2"/>
    <property type="match status" value="1"/>
</dbReference>
<proteinExistence type="predicted"/>
<name>A0ABQ2Y8J4_9ACTN</name>
<accession>A0ABQ2Y8J4</accession>
<dbReference type="InterPro" id="IPR000400">
    <property type="entry name" value="Glyco_hydro_46"/>
</dbReference>
<dbReference type="InterPro" id="IPR023346">
    <property type="entry name" value="Lysozyme-like_dom_sf"/>
</dbReference>
<organism evidence="2 3">
    <name type="scientific">Streptomyces hiroshimensis</name>
    <dbReference type="NCBI Taxonomy" id="66424"/>
    <lineage>
        <taxon>Bacteria</taxon>
        <taxon>Bacillati</taxon>
        <taxon>Actinomycetota</taxon>
        <taxon>Actinomycetes</taxon>
        <taxon>Kitasatosporales</taxon>
        <taxon>Streptomycetaceae</taxon>
        <taxon>Streptomyces</taxon>
    </lineage>
</organism>
<keyword evidence="3" id="KW-1185">Reference proteome</keyword>
<dbReference type="SUPFAM" id="SSF53955">
    <property type="entry name" value="Lysozyme-like"/>
    <property type="match status" value="1"/>
</dbReference>
<protein>
    <recommendedName>
        <fullName evidence="4">Chitosanase</fullName>
    </recommendedName>
</protein>
<comment type="caution">
    <text evidence="2">The sequence shown here is derived from an EMBL/GenBank/DDBJ whole genome shotgun (WGS) entry which is preliminary data.</text>
</comment>
<dbReference type="Proteomes" id="UP000659223">
    <property type="component" value="Unassembled WGS sequence"/>
</dbReference>
<dbReference type="CDD" id="cd00978">
    <property type="entry name" value="chitosanase_GH46"/>
    <property type="match status" value="1"/>
</dbReference>
<evidence type="ECO:0000313" key="2">
    <source>
        <dbReference type="EMBL" id="GGX73354.1"/>
    </source>
</evidence>